<dbReference type="RefSeq" id="WP_057724868.1">
    <property type="nucleotide sequence ID" value="NZ_JYLM01000008.1"/>
</dbReference>
<dbReference type="OrthoDB" id="5879783at2"/>
<organism evidence="1 2">
    <name type="scientific">Pseudomonas orientalis</name>
    <dbReference type="NCBI Taxonomy" id="76758"/>
    <lineage>
        <taxon>Bacteria</taxon>
        <taxon>Pseudomonadati</taxon>
        <taxon>Pseudomonadota</taxon>
        <taxon>Gammaproteobacteria</taxon>
        <taxon>Pseudomonadales</taxon>
        <taxon>Pseudomonadaceae</taxon>
        <taxon>Pseudomonas</taxon>
    </lineage>
</organism>
<dbReference type="Proteomes" id="UP000183653">
    <property type="component" value="Chromosome I"/>
</dbReference>
<dbReference type="EMBL" id="LT629782">
    <property type="protein sequence ID" value="SDU11754.1"/>
    <property type="molecule type" value="Genomic_DNA"/>
</dbReference>
<protein>
    <submittedName>
        <fullName evidence="1">Uncharacterized protein</fullName>
    </submittedName>
</protein>
<dbReference type="PIRSF" id="PIRSF019853">
    <property type="entry name" value="UCP019853"/>
    <property type="match status" value="1"/>
</dbReference>
<sequence length="137" mass="15922">MATPQIKPLDHTENSYIKAQVVALNEHIEEDITLLIEGSIINCFVSYSPHDIEVGKIYDVELTMNLSDDYEIERVEPRTPLIEKITPGYAYLLYGNLNDTQFQSFVSLNDEDIHYDHPECNERFIKLKVDRIDVSFR</sequence>
<keyword evidence="2" id="KW-1185">Reference proteome</keyword>
<gene>
    <name evidence="1" type="ORF">SAMN04490197_2985</name>
</gene>
<evidence type="ECO:0000313" key="2">
    <source>
        <dbReference type="Proteomes" id="UP000183653"/>
    </source>
</evidence>
<dbReference type="InterPro" id="IPR016767">
    <property type="entry name" value="UCP019853"/>
</dbReference>
<accession>A0A8B3Y1C0</accession>
<dbReference type="AlphaFoldDB" id="A0A8B3Y1C0"/>
<evidence type="ECO:0000313" key="1">
    <source>
        <dbReference type="EMBL" id="SDU11754.1"/>
    </source>
</evidence>
<proteinExistence type="predicted"/>
<reference evidence="1 2" key="1">
    <citation type="submission" date="2016-10" db="EMBL/GenBank/DDBJ databases">
        <authorList>
            <person name="Varghese N."/>
            <person name="Submissions S."/>
        </authorList>
    </citation>
    <scope>NUCLEOTIDE SEQUENCE [LARGE SCALE GENOMIC DNA]</scope>
    <source>
        <strain evidence="1 2">BS2775</strain>
    </source>
</reference>
<name>A0A8B3Y1C0_9PSED</name>